<feature type="binding site" evidence="5">
    <location>
        <position position="365"/>
    </location>
    <ligand>
        <name>substrate</name>
    </ligand>
</feature>
<dbReference type="InterPro" id="IPR048362">
    <property type="entry name" value="PARG_helical"/>
</dbReference>
<sequence length="599" mass="67278">MGCIASSSRTMEHREDMNSILPFLPVVMRSSSLFWPSHTVEAIKSLSKGPNISNVTSGESLFDCISDIRSSLKLSSLTLARYTPEGFVLFFDELISRVEARKWFEEVLPSLANLLLELPSLLESHYQNADDLICRAQFHVKTGLRLLGPQEAGMVFLSQELIGALLACALFCLFPADHRGANDLPTINFDLLFSYVNLQLLLCAFKAYVSFGGGKFFLMEGSLYSSYKESQESKIKCIIHYFERICSVRPVGVVSFERKVLCLEQVIKHVSYPEADFWGKSVTRLCPFEVRREGLIEDQSDGALEVDFANKYLGGGALHRGCVQEEIRFMINPELIVGMLFLPCMDDNEAIEIVGAERFSNYTGYASSFRFSGDHIDQKGFDSFRRRKTRIVAIDALCNPRTRQYKLNYLLRETNKAFCGFFVQSKCVVEGAHCERKNTDSNGISRNMLQSDELPSSSTDVEMIDADCRSQVVENPDRKGSFRLDDEETVGIATGNWGCGAFGGDPELKAMIQWLAASQAARPSILYYTFGIEALQNLDKVVEWIASHEWVVEELWNMVVEYSSQRFNGGTDLGFLSWLLPSLSSAVCEDQEDGISEHP</sequence>
<evidence type="ECO:0000259" key="7">
    <source>
        <dbReference type="Pfam" id="PF20811"/>
    </source>
</evidence>
<feature type="active site" evidence="4">
    <location>
        <position position="326"/>
    </location>
</feature>
<dbReference type="PANTHER" id="PTHR12837:SF0">
    <property type="entry name" value="POLY(ADP-RIBOSE) GLYCOHYDROLASE"/>
    <property type="match status" value="1"/>
</dbReference>
<dbReference type="AlphaFoldDB" id="A0AAV0L4Y0"/>
<name>A0AAV0L4Y0_9ROSI</name>
<dbReference type="Proteomes" id="UP001154282">
    <property type="component" value="Unassembled WGS sequence"/>
</dbReference>
<comment type="caution">
    <text evidence="8">The sequence shown here is derived from an EMBL/GenBank/DDBJ whole genome shotgun (WGS) entry which is preliminary data.</text>
</comment>
<dbReference type="EC" id="3.2.1.143" evidence="2"/>
<organism evidence="8 9">
    <name type="scientific">Linum tenue</name>
    <dbReference type="NCBI Taxonomy" id="586396"/>
    <lineage>
        <taxon>Eukaryota</taxon>
        <taxon>Viridiplantae</taxon>
        <taxon>Streptophyta</taxon>
        <taxon>Embryophyta</taxon>
        <taxon>Tracheophyta</taxon>
        <taxon>Spermatophyta</taxon>
        <taxon>Magnoliopsida</taxon>
        <taxon>eudicotyledons</taxon>
        <taxon>Gunneridae</taxon>
        <taxon>Pentapetalae</taxon>
        <taxon>rosids</taxon>
        <taxon>fabids</taxon>
        <taxon>Malpighiales</taxon>
        <taxon>Linaceae</taxon>
        <taxon>Linum</taxon>
    </lineage>
</organism>
<keyword evidence="9" id="KW-1185">Reference proteome</keyword>
<dbReference type="GO" id="GO:0004649">
    <property type="term" value="F:poly(ADP-ribose) glycohydrolase activity"/>
    <property type="evidence" value="ECO:0007669"/>
    <property type="project" value="UniProtKB-EC"/>
</dbReference>
<feature type="domain" description="PARG catalytic Macro" evidence="6">
    <location>
        <begin position="276"/>
        <end position="537"/>
    </location>
</feature>
<evidence type="ECO:0000256" key="4">
    <source>
        <dbReference type="PIRSR" id="PIRSR607724-1"/>
    </source>
</evidence>
<dbReference type="GO" id="GO:0005975">
    <property type="term" value="P:carbohydrate metabolic process"/>
    <property type="evidence" value="ECO:0007669"/>
    <property type="project" value="InterPro"/>
</dbReference>
<feature type="binding site" evidence="5">
    <location>
        <position position="324"/>
    </location>
    <ligand>
        <name>substrate</name>
    </ligand>
</feature>
<feature type="binding site" evidence="5">
    <location>
        <position position="310"/>
    </location>
    <ligand>
        <name>substrate</name>
    </ligand>
</feature>
<dbReference type="InterPro" id="IPR046372">
    <property type="entry name" value="PARG_cat_C"/>
</dbReference>
<feature type="active site" evidence="4">
    <location>
        <position position="307"/>
    </location>
</feature>
<proteinExistence type="inferred from homology"/>
<protein>
    <recommendedName>
        <fullName evidence="2">poly(ADP-ribose) glycohydrolase</fullName>
        <ecNumber evidence="2">3.2.1.143</ecNumber>
    </recommendedName>
</protein>
<evidence type="ECO:0000256" key="1">
    <source>
        <dbReference type="ARBA" id="ARBA00009545"/>
    </source>
</evidence>
<dbReference type="GO" id="GO:0009225">
    <property type="term" value="P:nucleotide-sugar metabolic process"/>
    <property type="evidence" value="ECO:0007669"/>
    <property type="project" value="TreeGrafter"/>
</dbReference>
<evidence type="ECO:0000256" key="3">
    <source>
        <dbReference type="ARBA" id="ARBA00022801"/>
    </source>
</evidence>
<dbReference type="Pfam" id="PF05028">
    <property type="entry name" value="PARG_cat_C"/>
    <property type="match status" value="1"/>
</dbReference>
<dbReference type="PANTHER" id="PTHR12837">
    <property type="entry name" value="POLY ADP-RIBOSE GLYCOHYDROLASE"/>
    <property type="match status" value="1"/>
</dbReference>
<dbReference type="GO" id="GO:0005634">
    <property type="term" value="C:nucleus"/>
    <property type="evidence" value="ECO:0007669"/>
    <property type="project" value="TreeGrafter"/>
</dbReference>
<dbReference type="InterPro" id="IPR007724">
    <property type="entry name" value="Poly_GlycHdrlase"/>
</dbReference>
<dbReference type="EMBL" id="CAMGYJ010000006">
    <property type="protein sequence ID" value="CAI0428098.1"/>
    <property type="molecule type" value="Genomic_DNA"/>
</dbReference>
<evidence type="ECO:0000256" key="2">
    <source>
        <dbReference type="ARBA" id="ARBA00012255"/>
    </source>
</evidence>
<reference evidence="8" key="1">
    <citation type="submission" date="2022-08" db="EMBL/GenBank/DDBJ databases">
        <authorList>
            <person name="Gutierrez-Valencia J."/>
        </authorList>
    </citation>
    <scope>NUCLEOTIDE SEQUENCE</scope>
</reference>
<evidence type="ECO:0000313" key="9">
    <source>
        <dbReference type="Proteomes" id="UP001154282"/>
    </source>
</evidence>
<evidence type="ECO:0000256" key="5">
    <source>
        <dbReference type="PIRSR" id="PIRSR607724-2"/>
    </source>
</evidence>
<keyword evidence="3" id="KW-0378">Hydrolase</keyword>
<evidence type="ECO:0000259" key="6">
    <source>
        <dbReference type="Pfam" id="PF05028"/>
    </source>
</evidence>
<feature type="active site" evidence="4">
    <location>
        <position position="325"/>
    </location>
</feature>
<feature type="domain" description="PARG helical" evidence="7">
    <location>
        <begin position="97"/>
        <end position="258"/>
    </location>
</feature>
<gene>
    <name evidence="8" type="ORF">LITE_LOCUS21506</name>
</gene>
<comment type="similarity">
    <text evidence="1">Belongs to the poly(ADP-ribose) glycohydrolase family.</text>
</comment>
<accession>A0AAV0L4Y0</accession>
<dbReference type="GO" id="GO:1990966">
    <property type="term" value="P:ATP generation from poly-ADP-D-ribose"/>
    <property type="evidence" value="ECO:0007669"/>
    <property type="project" value="TreeGrafter"/>
</dbReference>
<dbReference type="GO" id="GO:0006282">
    <property type="term" value="P:regulation of DNA repair"/>
    <property type="evidence" value="ECO:0007669"/>
    <property type="project" value="InterPro"/>
</dbReference>
<dbReference type="Pfam" id="PF20811">
    <property type="entry name" value="PARG_cat_N"/>
    <property type="match status" value="1"/>
</dbReference>
<dbReference type="GO" id="GO:0005737">
    <property type="term" value="C:cytoplasm"/>
    <property type="evidence" value="ECO:0007669"/>
    <property type="project" value="TreeGrafter"/>
</dbReference>
<evidence type="ECO:0000313" key="8">
    <source>
        <dbReference type="EMBL" id="CAI0428098.1"/>
    </source>
</evidence>